<proteinExistence type="predicted"/>
<name>A0ACB8T0V0_9AGAM</name>
<dbReference type="Proteomes" id="UP000814140">
    <property type="component" value="Unassembled WGS sequence"/>
</dbReference>
<reference evidence="1" key="2">
    <citation type="journal article" date="2022" name="New Phytol.">
        <title>Evolutionary transition to the ectomycorrhizal habit in the genomes of a hyperdiverse lineage of mushroom-forming fungi.</title>
        <authorList>
            <person name="Looney B."/>
            <person name="Miyauchi S."/>
            <person name="Morin E."/>
            <person name="Drula E."/>
            <person name="Courty P.E."/>
            <person name="Kohler A."/>
            <person name="Kuo A."/>
            <person name="LaButti K."/>
            <person name="Pangilinan J."/>
            <person name="Lipzen A."/>
            <person name="Riley R."/>
            <person name="Andreopoulos W."/>
            <person name="He G."/>
            <person name="Johnson J."/>
            <person name="Nolan M."/>
            <person name="Tritt A."/>
            <person name="Barry K.W."/>
            <person name="Grigoriev I.V."/>
            <person name="Nagy L.G."/>
            <person name="Hibbett D."/>
            <person name="Henrissat B."/>
            <person name="Matheny P.B."/>
            <person name="Labbe J."/>
            <person name="Martin F.M."/>
        </authorList>
    </citation>
    <scope>NUCLEOTIDE SEQUENCE</scope>
    <source>
        <strain evidence="1">HHB10654</strain>
    </source>
</reference>
<accession>A0ACB8T0V0</accession>
<protein>
    <submittedName>
        <fullName evidence="1">Uncharacterized protein</fullName>
    </submittedName>
</protein>
<gene>
    <name evidence="1" type="ORF">BV25DRAFT_629974</name>
</gene>
<evidence type="ECO:0000313" key="1">
    <source>
        <dbReference type="EMBL" id="KAI0062439.1"/>
    </source>
</evidence>
<organism evidence="1 2">
    <name type="scientific">Artomyces pyxidatus</name>
    <dbReference type="NCBI Taxonomy" id="48021"/>
    <lineage>
        <taxon>Eukaryota</taxon>
        <taxon>Fungi</taxon>
        <taxon>Dikarya</taxon>
        <taxon>Basidiomycota</taxon>
        <taxon>Agaricomycotina</taxon>
        <taxon>Agaricomycetes</taxon>
        <taxon>Russulales</taxon>
        <taxon>Auriscalpiaceae</taxon>
        <taxon>Artomyces</taxon>
    </lineage>
</organism>
<keyword evidence="2" id="KW-1185">Reference proteome</keyword>
<evidence type="ECO:0000313" key="2">
    <source>
        <dbReference type="Proteomes" id="UP000814140"/>
    </source>
</evidence>
<comment type="caution">
    <text evidence="1">The sequence shown here is derived from an EMBL/GenBank/DDBJ whole genome shotgun (WGS) entry which is preliminary data.</text>
</comment>
<sequence length="448" mass="49345">MNPFTDRKASYKQPPRSLLDRALSQESRRNKALEEQKRRRAKRIESERHIDLFADLKLGHSDDDAGDDGAEPEIVREGIGQLASLLQQPGPSSDAIAADSDATAMSTDALPTTFGPKRRGKRKKPKAASKKTSPWAEKLMYAELLEMPEGDPWAATPDLHVDAEEPLDGLPQDLQTGWVAVAPVPVGKRCLAISHQGSGTIGVVPNTTLRSRLLGKPLMPRFPSPLPSDTILDCILDQNWADTGILHVLDVLKWKGQDVADCESSFRFWWRDTRLSELPPPRPPTHSAQPQPSDPSPSATYRFPYPTTFYPVSYHTNTTLGNLLNTVIPLARATYYLPIFLPTVSVAPMALNDEAATMDVEQLDESSVEPSRAEIKSDGLLLYVAQAIYEPGTSPLSSWVPCKSPCDRDGVQIEEGLASPLDKFESLVRQRLSRQVKAGVTSDEAMHL</sequence>
<reference evidence="1" key="1">
    <citation type="submission" date="2021-03" db="EMBL/GenBank/DDBJ databases">
        <authorList>
            <consortium name="DOE Joint Genome Institute"/>
            <person name="Ahrendt S."/>
            <person name="Looney B.P."/>
            <person name="Miyauchi S."/>
            <person name="Morin E."/>
            <person name="Drula E."/>
            <person name="Courty P.E."/>
            <person name="Chicoki N."/>
            <person name="Fauchery L."/>
            <person name="Kohler A."/>
            <person name="Kuo A."/>
            <person name="Labutti K."/>
            <person name="Pangilinan J."/>
            <person name="Lipzen A."/>
            <person name="Riley R."/>
            <person name="Andreopoulos W."/>
            <person name="He G."/>
            <person name="Johnson J."/>
            <person name="Barry K.W."/>
            <person name="Grigoriev I.V."/>
            <person name="Nagy L."/>
            <person name="Hibbett D."/>
            <person name="Henrissat B."/>
            <person name="Matheny P.B."/>
            <person name="Labbe J."/>
            <person name="Martin F."/>
        </authorList>
    </citation>
    <scope>NUCLEOTIDE SEQUENCE</scope>
    <source>
        <strain evidence="1">HHB10654</strain>
    </source>
</reference>
<dbReference type="EMBL" id="MU277207">
    <property type="protein sequence ID" value="KAI0062439.1"/>
    <property type="molecule type" value="Genomic_DNA"/>
</dbReference>